<keyword evidence="8 21" id="KW-0418">Kinase</keyword>
<dbReference type="FunFam" id="1.10.510.10:FF:000029">
    <property type="entry name" value="Homeodomain-interacting protein kinase 2 isoform 1"/>
    <property type="match status" value="1"/>
</dbReference>
<protein>
    <recommendedName>
        <fullName evidence="2">non-specific serine/threonine protein kinase</fullName>
        <ecNumber evidence="2">2.7.11.1</ecNumber>
    </recommendedName>
</protein>
<evidence type="ECO:0000256" key="6">
    <source>
        <dbReference type="ARBA" id="ARBA00022679"/>
    </source>
</evidence>
<evidence type="ECO:0000256" key="18">
    <source>
        <dbReference type="SAM" id="MobiDB-lite"/>
    </source>
</evidence>
<comment type="catalytic activity">
    <reaction evidence="15">
        <text>L-seryl-[protein] + ATP = O-phospho-L-seryl-[protein] + ADP + H(+)</text>
        <dbReference type="Rhea" id="RHEA:17989"/>
        <dbReference type="Rhea" id="RHEA-COMP:9863"/>
        <dbReference type="Rhea" id="RHEA-COMP:11604"/>
        <dbReference type="ChEBI" id="CHEBI:15378"/>
        <dbReference type="ChEBI" id="CHEBI:29999"/>
        <dbReference type="ChEBI" id="CHEBI:30616"/>
        <dbReference type="ChEBI" id="CHEBI:83421"/>
        <dbReference type="ChEBI" id="CHEBI:456216"/>
        <dbReference type="EC" id="2.7.11.1"/>
    </reaction>
</comment>
<reference evidence="21" key="3">
    <citation type="submission" date="2025-08" db="UniProtKB">
        <authorList>
            <consortium name="RefSeq"/>
        </authorList>
    </citation>
    <scope>IDENTIFICATION</scope>
    <source>
        <strain evidence="21">17A/GY</strain>
        <tissue evidence="21">Liver</tissue>
    </source>
</reference>
<keyword evidence="12" id="KW-0804">Transcription</keyword>
<feature type="compositionally biased region" description="Low complexity" evidence="18">
    <location>
        <begin position="1064"/>
        <end position="1120"/>
    </location>
</feature>
<dbReference type="GO" id="GO:0042771">
    <property type="term" value="P:intrinsic apoptotic signaling pathway in response to DNA damage by p53 class mediator"/>
    <property type="evidence" value="ECO:0007669"/>
    <property type="project" value="TreeGrafter"/>
</dbReference>
<dbReference type="OrthoDB" id="9332038at2759"/>
<dbReference type="RefSeq" id="XP_027247302.1">
    <property type="nucleotide sequence ID" value="XM_027391501.2"/>
</dbReference>
<keyword evidence="3" id="KW-1017">Isopeptide bond</keyword>
<dbReference type="PROSITE" id="PS50011">
    <property type="entry name" value="PROTEIN_KINASE_DOM"/>
    <property type="match status" value="1"/>
</dbReference>
<feature type="compositionally biased region" description="Low complexity" evidence="18">
    <location>
        <begin position="997"/>
        <end position="1011"/>
    </location>
</feature>
<organism evidence="20 21">
    <name type="scientific">Cricetulus griseus</name>
    <name type="common">Chinese hamster</name>
    <name type="synonym">Cricetulus barabensis griseus</name>
    <dbReference type="NCBI Taxonomy" id="10029"/>
    <lineage>
        <taxon>Eukaryota</taxon>
        <taxon>Metazoa</taxon>
        <taxon>Chordata</taxon>
        <taxon>Craniata</taxon>
        <taxon>Vertebrata</taxon>
        <taxon>Euteleostomi</taxon>
        <taxon>Mammalia</taxon>
        <taxon>Eutheria</taxon>
        <taxon>Euarchontoglires</taxon>
        <taxon>Glires</taxon>
        <taxon>Rodentia</taxon>
        <taxon>Myomorpha</taxon>
        <taxon>Muroidea</taxon>
        <taxon>Cricetidae</taxon>
        <taxon>Cricetinae</taxon>
        <taxon>Cricetulus</taxon>
    </lineage>
</organism>
<dbReference type="PROSITE" id="PS00108">
    <property type="entry name" value="PROTEIN_KINASE_ST"/>
    <property type="match status" value="1"/>
</dbReference>
<feature type="compositionally biased region" description="Polar residues" evidence="18">
    <location>
        <begin position="867"/>
        <end position="893"/>
    </location>
</feature>
<dbReference type="Pfam" id="PF00069">
    <property type="entry name" value="Pkinase"/>
    <property type="match status" value="1"/>
</dbReference>
<comment type="similarity">
    <text evidence="16">Belongs to the protein kinase superfamily. CMGC Ser/Thr protein kinase family. HIPK subfamily.</text>
</comment>
<dbReference type="SMART" id="SM00220">
    <property type="entry name" value="S_TKc"/>
    <property type="match status" value="1"/>
</dbReference>
<comment type="catalytic activity">
    <reaction evidence="14">
        <text>L-threonyl-[protein] + ATP = O-phospho-L-threonyl-[protein] + ADP + H(+)</text>
        <dbReference type="Rhea" id="RHEA:46608"/>
        <dbReference type="Rhea" id="RHEA-COMP:11060"/>
        <dbReference type="Rhea" id="RHEA-COMP:11605"/>
        <dbReference type="ChEBI" id="CHEBI:15378"/>
        <dbReference type="ChEBI" id="CHEBI:30013"/>
        <dbReference type="ChEBI" id="CHEBI:30616"/>
        <dbReference type="ChEBI" id="CHEBI:61977"/>
        <dbReference type="ChEBI" id="CHEBI:456216"/>
        <dbReference type="EC" id="2.7.11.1"/>
    </reaction>
</comment>
<dbReference type="KEGG" id="cge:100767468"/>
<evidence type="ECO:0000256" key="7">
    <source>
        <dbReference type="ARBA" id="ARBA00022741"/>
    </source>
</evidence>
<evidence type="ECO:0000256" key="1">
    <source>
        <dbReference type="ARBA" id="ARBA00004123"/>
    </source>
</evidence>
<keyword evidence="6" id="KW-0808">Transferase</keyword>
<dbReference type="GO" id="GO:0003714">
    <property type="term" value="F:transcription corepressor activity"/>
    <property type="evidence" value="ECO:0007669"/>
    <property type="project" value="TreeGrafter"/>
</dbReference>
<evidence type="ECO:0000313" key="21">
    <source>
        <dbReference type="RefSeq" id="XP_027247302.1"/>
    </source>
</evidence>
<keyword evidence="7 17" id="KW-0547">Nucleotide-binding</keyword>
<feature type="compositionally biased region" description="Polar residues" evidence="18">
    <location>
        <begin position="956"/>
        <end position="966"/>
    </location>
</feature>
<keyword evidence="4" id="KW-0723">Serine/threonine-protein kinase</keyword>
<evidence type="ECO:0000256" key="16">
    <source>
        <dbReference type="ARBA" id="ARBA00061380"/>
    </source>
</evidence>
<dbReference type="GO" id="GO:0016605">
    <property type="term" value="C:PML body"/>
    <property type="evidence" value="ECO:0007669"/>
    <property type="project" value="UniProtKB-ARBA"/>
</dbReference>
<keyword evidence="21" id="KW-0371">Homeobox</keyword>
<sequence>MSRGHPGPDGPRVRRIDQNQVLNTHLTQTPVYLSKSICCCPDKSSAMVSIYILPCVPCNLVLLQLISGLYFKPSLVLWEIGMASHVQVFSPHTLQSSAFCSVKKLKVEPSSNWDMTGYGSHSKVYSQSKNIAPSQPASTTVSTSLPVPNPSLPYEQTIIFPGSTGHIVVTSASSASVAGQVLGGPHNLMRRSTVSLLDTYQKCGLKRKSEEIENTSSVQIIEEHPPMIQNNASGATVATATTSTATSKNSGSNSEGDYQLVQHEVLCSMTNTYEVLEFLGRGTFGQVVKCWKRGTNEIVAIKILKNHPSYARQGQIEVSILARLSTESADDYNFVRAYECFQHKNHTCLVFEMLEQNLYDFLKQNKFSPLPLKYIRPVLQQVATALMKLKSLGLIHADLKPENIMLVDPSRQPYRVKVIDFGSASHVSKAVCSTYLQSRYYRAPEIILGLPFCEAIDMWSLGCVIAELFLGWPLYPGASEYDQIRYISQTQGLPAEYLLSAGTKTTRFFNRDTDSPYPLWRLKTPDDHEAETGIKSKEARKYIFNCLDDMAQVNMTTDLEGSDMLVEKADRREFIDLLKKMLTIDADKRITPIETLNHPFVTMTHLLDFPHSTHVKSCFQNMEICKRRVNMYDTVNQSKTPFITHVAPSTSTNLTMTFNNQLTTVHNQGPTSTSATLSLANPEVSILNYQSTLYQPSAASMAAVAQRSMPLQTGTAQICARPDPFQQALIVCPPGFQGLQASPSKHAGYSVRMENAVPIVTQAPGAQPLQIQPGLLAQQAWPGGAQQILLPPAWQQLTGVATHTSVQHAAVIPETMAGTQQLADWRNTHAHGSHYNPIMQQPTLLTGHVTLPAAQPLNVGVAHVMRQQPTSTTSSRKSKQHQSSVRNVSTCEVTSSQSTSSPQRSKRVKENTPPRCAMVHSSPACSTSVTCGWGDAASSTTRERQRQTIVIPDTPSPTVSVITISSDTDEEEEQKHAPTSTVSKQRKNVISCVTVHDSPYSDSSSNTSPYSVQQRTGHNGTNTLDTKGGPENHCTGNPRTIIVPPLKTQASEVLVECDSLGPAVSTSHHSSSFKSKSSSTVTSTSGHSSGSSSGAIAYRQQRPGPHFQQQQPLNLSQAQQHMATDRTGNHRRQQAYITPTMAQAPYTFPHNSPSHGTVHPHLAAAAHLPTQPHLYTYTAPTALGSTGTVAHLVASQGSARHTVQHTAYPASIVHQVPVSMGPRVLPSPTIHPSQYPAQFAHQTYISASPASTVYTGYPLSPAKVNQYPYI</sequence>
<dbReference type="GO" id="GO:0005737">
    <property type="term" value="C:cytoplasm"/>
    <property type="evidence" value="ECO:0007669"/>
    <property type="project" value="TreeGrafter"/>
</dbReference>
<dbReference type="GeneID" id="100767468"/>
<dbReference type="PANTHER" id="PTHR24058">
    <property type="entry name" value="DUAL SPECIFICITY PROTEIN KINASE"/>
    <property type="match status" value="1"/>
</dbReference>
<dbReference type="Proteomes" id="UP001108280">
    <property type="component" value="Chromosome 1"/>
</dbReference>
<feature type="domain" description="Protein kinase" evidence="19">
    <location>
        <begin position="273"/>
        <end position="601"/>
    </location>
</feature>
<dbReference type="GO" id="GO:0046332">
    <property type="term" value="F:SMAD binding"/>
    <property type="evidence" value="ECO:0007669"/>
    <property type="project" value="TreeGrafter"/>
</dbReference>
<evidence type="ECO:0000256" key="17">
    <source>
        <dbReference type="PROSITE-ProRule" id="PRU10141"/>
    </source>
</evidence>
<dbReference type="GO" id="GO:0004674">
    <property type="term" value="F:protein serine/threonine kinase activity"/>
    <property type="evidence" value="ECO:0007669"/>
    <property type="project" value="UniProtKB-KW"/>
</dbReference>
<evidence type="ECO:0000256" key="15">
    <source>
        <dbReference type="ARBA" id="ARBA00048679"/>
    </source>
</evidence>
<dbReference type="PANTHER" id="PTHR24058:SF53">
    <property type="entry name" value="HOMEODOMAIN-INTERACTING PROTEIN KINASE 2"/>
    <property type="match status" value="1"/>
</dbReference>
<dbReference type="GO" id="GO:0005524">
    <property type="term" value="F:ATP binding"/>
    <property type="evidence" value="ECO:0007669"/>
    <property type="project" value="UniProtKB-UniRule"/>
</dbReference>
<dbReference type="GO" id="GO:0045944">
    <property type="term" value="P:positive regulation of transcription by RNA polymerase II"/>
    <property type="evidence" value="ECO:0007669"/>
    <property type="project" value="TreeGrafter"/>
</dbReference>
<dbReference type="SUPFAM" id="SSF56112">
    <property type="entry name" value="Protein kinase-like (PK-like)"/>
    <property type="match status" value="1"/>
</dbReference>
<accession>A0A9J7F0J6</accession>
<reference evidence="20" key="2">
    <citation type="journal article" date="2020" name="Biotechnol. Bioeng.">
        <title>Chromosome-scale scaffolds for the Chinese hamster reference genome assembly to facilitate the study of the CHO epigenome.</title>
        <authorList>
            <person name="Hilliard W."/>
            <person name="MacDonald M."/>
            <person name="Lee K.H."/>
        </authorList>
    </citation>
    <scope>NUCLEOTIDE SEQUENCE [LARGE SCALE GENOMIC DNA]</scope>
    <source>
        <strain evidence="20">17A/GY</strain>
    </source>
</reference>
<proteinExistence type="inferred from homology"/>
<evidence type="ECO:0000256" key="2">
    <source>
        <dbReference type="ARBA" id="ARBA00012513"/>
    </source>
</evidence>
<evidence type="ECO:0000256" key="3">
    <source>
        <dbReference type="ARBA" id="ARBA00022499"/>
    </source>
</evidence>
<keyword evidence="20" id="KW-1185">Reference proteome</keyword>
<dbReference type="InterPro" id="IPR011009">
    <property type="entry name" value="Kinase-like_dom_sf"/>
</dbReference>
<dbReference type="GO" id="GO:0003713">
    <property type="term" value="F:transcription coactivator activity"/>
    <property type="evidence" value="ECO:0007669"/>
    <property type="project" value="TreeGrafter"/>
</dbReference>
<dbReference type="InterPro" id="IPR008271">
    <property type="entry name" value="Ser/Thr_kinase_AS"/>
</dbReference>
<feature type="region of interest" description="Disordered" evidence="18">
    <location>
        <begin position="1062"/>
        <end position="1130"/>
    </location>
</feature>
<evidence type="ECO:0000256" key="8">
    <source>
        <dbReference type="ARBA" id="ARBA00022777"/>
    </source>
</evidence>
<evidence type="ECO:0000256" key="11">
    <source>
        <dbReference type="ARBA" id="ARBA00023015"/>
    </source>
</evidence>
<keyword evidence="11" id="KW-0805">Transcription regulation</keyword>
<feature type="binding site" evidence="17">
    <location>
        <position position="302"/>
    </location>
    <ligand>
        <name>ATP</name>
        <dbReference type="ChEBI" id="CHEBI:30616"/>
    </ligand>
</feature>
<comment type="subcellular location">
    <subcellularLocation>
        <location evidence="1">Nucleus</location>
    </subcellularLocation>
</comment>
<evidence type="ECO:0000313" key="20">
    <source>
        <dbReference type="Proteomes" id="UP001108280"/>
    </source>
</evidence>
<keyword evidence="9 17" id="KW-0067">ATP-binding</keyword>
<dbReference type="Gene3D" id="3.30.200.20">
    <property type="entry name" value="Phosphorylase Kinase, domain 1"/>
    <property type="match status" value="1"/>
</dbReference>
<dbReference type="GO" id="GO:0007224">
    <property type="term" value="P:smoothened signaling pathway"/>
    <property type="evidence" value="ECO:0007669"/>
    <property type="project" value="TreeGrafter"/>
</dbReference>
<feature type="compositionally biased region" description="Low complexity" evidence="18">
    <location>
        <begin position="894"/>
        <end position="903"/>
    </location>
</feature>
<gene>
    <name evidence="21" type="primary">Hipk2</name>
</gene>
<dbReference type="CDD" id="cd14227">
    <property type="entry name" value="STKc_HIPK2"/>
    <property type="match status" value="1"/>
</dbReference>
<evidence type="ECO:0000256" key="4">
    <source>
        <dbReference type="ARBA" id="ARBA00022527"/>
    </source>
</evidence>
<evidence type="ECO:0000256" key="10">
    <source>
        <dbReference type="ARBA" id="ARBA00022843"/>
    </source>
</evidence>
<keyword evidence="21" id="KW-0238">DNA-binding</keyword>
<name>A0A9J7F0J6_CRIGR</name>
<dbReference type="EC" id="2.7.11.1" evidence="2"/>
<keyword evidence="13" id="KW-0539">Nucleus</keyword>
<dbReference type="InterPro" id="IPR000719">
    <property type="entry name" value="Prot_kinase_dom"/>
</dbReference>
<evidence type="ECO:0000259" key="19">
    <source>
        <dbReference type="PROSITE" id="PS50011"/>
    </source>
</evidence>
<dbReference type="GO" id="GO:0003677">
    <property type="term" value="F:DNA binding"/>
    <property type="evidence" value="ECO:0007669"/>
    <property type="project" value="UniProtKB-KW"/>
</dbReference>
<dbReference type="CTD" id="28996"/>
<reference evidence="20" key="1">
    <citation type="journal article" date="2018" name="Biotechnol. Bioeng.">
        <title>A reference genome of the Chinese hamster based on a hybrid assembly strategy.</title>
        <authorList>
            <person name="Rupp O."/>
            <person name="MacDonald M.L."/>
            <person name="Li S."/>
            <person name="Dhiman H."/>
            <person name="Polson S."/>
            <person name="Griep S."/>
            <person name="Heffner K."/>
            <person name="Hernandez I."/>
            <person name="Brinkrolf K."/>
            <person name="Jadhav V."/>
            <person name="Samoudi M."/>
            <person name="Hao H."/>
            <person name="Kingham B."/>
            <person name="Goesmann A."/>
            <person name="Betenbaugh M.J."/>
            <person name="Lewis N.E."/>
            <person name="Borth N."/>
            <person name="Lee K.H."/>
        </authorList>
    </citation>
    <scope>NUCLEOTIDE SEQUENCE [LARGE SCALE GENOMIC DNA]</scope>
    <source>
        <strain evidence="20">17A/GY</strain>
    </source>
</reference>
<dbReference type="InterPro" id="IPR017441">
    <property type="entry name" value="Protein_kinase_ATP_BS"/>
</dbReference>
<dbReference type="InterPro" id="IPR050494">
    <property type="entry name" value="Ser_Thr_dual-spec_kinase"/>
</dbReference>
<dbReference type="FunFam" id="3.30.200.20:FF:000022">
    <property type="entry name" value="Homeodomain-interacting protein kinase 2 isoform 1"/>
    <property type="match status" value="1"/>
</dbReference>
<keyword evidence="10" id="KW-0832">Ubl conjugation</keyword>
<dbReference type="AlphaFoldDB" id="A0A9J7F0J6"/>
<feature type="compositionally biased region" description="Polar residues" evidence="18">
    <location>
        <begin position="1012"/>
        <end position="1025"/>
    </location>
</feature>
<evidence type="ECO:0000256" key="14">
    <source>
        <dbReference type="ARBA" id="ARBA00047899"/>
    </source>
</evidence>
<evidence type="ECO:0000256" key="5">
    <source>
        <dbReference type="ARBA" id="ARBA00022553"/>
    </source>
</evidence>
<dbReference type="GO" id="GO:0004713">
    <property type="term" value="F:protein tyrosine kinase activity"/>
    <property type="evidence" value="ECO:0007669"/>
    <property type="project" value="TreeGrafter"/>
</dbReference>
<dbReference type="PROSITE" id="PS00107">
    <property type="entry name" value="PROTEIN_KINASE_ATP"/>
    <property type="match status" value="1"/>
</dbReference>
<evidence type="ECO:0000256" key="12">
    <source>
        <dbReference type="ARBA" id="ARBA00023163"/>
    </source>
</evidence>
<evidence type="ECO:0000256" key="13">
    <source>
        <dbReference type="ARBA" id="ARBA00023242"/>
    </source>
</evidence>
<dbReference type="Gene3D" id="1.10.510.10">
    <property type="entry name" value="Transferase(Phosphotransferase) domain 1"/>
    <property type="match status" value="1"/>
</dbReference>
<keyword evidence="5" id="KW-0597">Phosphoprotein</keyword>
<evidence type="ECO:0000256" key="9">
    <source>
        <dbReference type="ARBA" id="ARBA00022840"/>
    </source>
</evidence>
<feature type="region of interest" description="Disordered" evidence="18">
    <location>
        <begin position="866"/>
        <end position="1040"/>
    </location>
</feature>